<dbReference type="VEuPathDB" id="FungiDB:BO71DRAFT_401468"/>
<feature type="compositionally biased region" description="Basic and acidic residues" evidence="1">
    <location>
        <begin position="1"/>
        <end position="10"/>
    </location>
</feature>
<sequence length="601" mass="68162">MDTLTPDEKSLSATSTHGVPPFEKNTATDNPLLLVFLTDLGEGGEAALVERFEDAIQETDVQVSTWHPSPRVLEQIAHQGPHMDSQANIHAVAILAHRAGWDGLLVADDLTKRQLHGTLRVGDDPMLSVVMVATRPRPSATTQENGVRVIAKRTTGSAPDNAKLLHTLRTFEPEEKSRQTRDAYKQCGAVLHDPEHGVFTPDTTQLAREVWLGSANQTLSKNTPLPVELVTNITSHAGSDTEPPAALPSWVHHDSQHLNIFILFPTTTDKLSNIQSTLDDAARICHENETDPEFPQMPITLIPWNAVSRQQLMNLWEGYQLQLRSDKYAPAIYFLLKPIESATDIQLGTFFYEMKDHANISHQRLDEVIWNTRLWDMHYRKRRQLNETGKPNEYKLANLETDTTELMYPPSQPFYPNPPQWCPTKRGLNWISLFYLTNNITPEHNEAITTEIPTLGEVEEPEWGDKISVTIPWANTEADGTLDDVWKIFWEIHTHQRGKGIRTPIFFVDQQTLVDNTVLAVEHDYYFVEDGNTTAKEMLKDVPFPDCRGFLYGRVAGRDAHIIYANLSIGNMDFEEFTEKSQYPRPDWPGHGILKDEEEDE</sequence>
<reference evidence="3 4" key="1">
    <citation type="submission" date="2018-02" db="EMBL/GenBank/DDBJ databases">
        <title>The genomes of Aspergillus section Nigri reveals drivers in fungal speciation.</title>
        <authorList>
            <consortium name="DOE Joint Genome Institute"/>
            <person name="Vesth T.C."/>
            <person name="Nybo J."/>
            <person name="Theobald S."/>
            <person name="Brandl J."/>
            <person name="Frisvad J.C."/>
            <person name="Nielsen K.F."/>
            <person name="Lyhne E.K."/>
            <person name="Kogle M.E."/>
            <person name="Kuo A."/>
            <person name="Riley R."/>
            <person name="Clum A."/>
            <person name="Nolan M."/>
            <person name="Lipzen A."/>
            <person name="Salamov A."/>
            <person name="Henrissat B."/>
            <person name="Wiebenga A."/>
            <person name="De vries R.P."/>
            <person name="Grigoriev I.V."/>
            <person name="Mortensen U.H."/>
            <person name="Andersen M.R."/>
            <person name="Baker S.E."/>
        </authorList>
    </citation>
    <scope>NUCLEOTIDE SEQUENCE [LARGE SCALE GENOMIC DNA]</scope>
    <source>
        <strain evidence="3 4">CBS 707.79</strain>
    </source>
</reference>
<organism evidence="3 4">
    <name type="scientific">Aspergillus ellipticus CBS 707.79</name>
    <dbReference type="NCBI Taxonomy" id="1448320"/>
    <lineage>
        <taxon>Eukaryota</taxon>
        <taxon>Fungi</taxon>
        <taxon>Dikarya</taxon>
        <taxon>Ascomycota</taxon>
        <taxon>Pezizomycotina</taxon>
        <taxon>Eurotiomycetes</taxon>
        <taxon>Eurotiomycetidae</taxon>
        <taxon>Eurotiales</taxon>
        <taxon>Aspergillaceae</taxon>
        <taxon>Aspergillus</taxon>
        <taxon>Aspergillus subgen. Circumdati</taxon>
    </lineage>
</organism>
<gene>
    <name evidence="3" type="ORF">BO71DRAFT_401468</name>
</gene>
<evidence type="ECO:0000313" key="4">
    <source>
        <dbReference type="Proteomes" id="UP000247810"/>
    </source>
</evidence>
<feature type="region of interest" description="Disordered" evidence="1">
    <location>
        <begin position="1"/>
        <end position="24"/>
    </location>
</feature>
<dbReference type="Pfam" id="PF21962">
    <property type="entry name" value="DUF6924"/>
    <property type="match status" value="1"/>
</dbReference>
<dbReference type="AlphaFoldDB" id="A0A319D2F4"/>
<dbReference type="Proteomes" id="UP000247810">
    <property type="component" value="Unassembled WGS sequence"/>
</dbReference>
<protein>
    <recommendedName>
        <fullName evidence="2">DUF6924 domain-containing protein</fullName>
    </recommendedName>
</protein>
<dbReference type="EMBL" id="KZ825949">
    <property type="protein sequence ID" value="PYH91299.1"/>
    <property type="molecule type" value="Genomic_DNA"/>
</dbReference>
<feature type="region of interest" description="Disordered" evidence="1">
    <location>
        <begin position="580"/>
        <end position="601"/>
    </location>
</feature>
<dbReference type="OrthoDB" id="4461621at2759"/>
<evidence type="ECO:0000259" key="2">
    <source>
        <dbReference type="Pfam" id="PF21962"/>
    </source>
</evidence>
<evidence type="ECO:0000313" key="3">
    <source>
        <dbReference type="EMBL" id="PYH91299.1"/>
    </source>
</evidence>
<accession>A0A319D2F4</accession>
<proteinExistence type="predicted"/>
<dbReference type="STRING" id="1448320.A0A319D2F4"/>
<name>A0A319D2F4_9EURO</name>
<feature type="domain" description="DUF6924" evidence="2">
    <location>
        <begin position="503"/>
        <end position="580"/>
    </location>
</feature>
<keyword evidence="4" id="KW-1185">Reference proteome</keyword>
<evidence type="ECO:0000256" key="1">
    <source>
        <dbReference type="SAM" id="MobiDB-lite"/>
    </source>
</evidence>
<dbReference type="InterPro" id="IPR053832">
    <property type="entry name" value="DUF6924"/>
</dbReference>